<organism evidence="2 3">
    <name type="scientific">Rhododendron griersonianum</name>
    <dbReference type="NCBI Taxonomy" id="479676"/>
    <lineage>
        <taxon>Eukaryota</taxon>
        <taxon>Viridiplantae</taxon>
        <taxon>Streptophyta</taxon>
        <taxon>Embryophyta</taxon>
        <taxon>Tracheophyta</taxon>
        <taxon>Spermatophyta</taxon>
        <taxon>Magnoliopsida</taxon>
        <taxon>eudicotyledons</taxon>
        <taxon>Gunneridae</taxon>
        <taxon>Pentapetalae</taxon>
        <taxon>asterids</taxon>
        <taxon>Ericales</taxon>
        <taxon>Ericaceae</taxon>
        <taxon>Ericoideae</taxon>
        <taxon>Rhodoreae</taxon>
        <taxon>Rhododendron</taxon>
    </lineage>
</organism>
<evidence type="ECO:0000313" key="3">
    <source>
        <dbReference type="Proteomes" id="UP000823749"/>
    </source>
</evidence>
<evidence type="ECO:0000256" key="1">
    <source>
        <dbReference type="SAM" id="MobiDB-lite"/>
    </source>
</evidence>
<feature type="compositionally biased region" description="Acidic residues" evidence="1">
    <location>
        <begin position="63"/>
        <end position="100"/>
    </location>
</feature>
<evidence type="ECO:0000313" key="2">
    <source>
        <dbReference type="EMBL" id="KAG5524033.1"/>
    </source>
</evidence>
<proteinExistence type="predicted"/>
<keyword evidence="3" id="KW-1185">Reference proteome</keyword>
<dbReference type="EMBL" id="JACTNZ010000011">
    <property type="protein sequence ID" value="KAG5524033.1"/>
    <property type="molecule type" value="Genomic_DNA"/>
</dbReference>
<accession>A0AAV6I5T8</accession>
<dbReference type="AlphaFoldDB" id="A0AAV6I5T8"/>
<comment type="caution">
    <text evidence="2">The sequence shown here is derived from an EMBL/GenBank/DDBJ whole genome shotgun (WGS) entry which is preliminary data.</text>
</comment>
<feature type="region of interest" description="Disordered" evidence="1">
    <location>
        <begin position="46"/>
        <end position="110"/>
    </location>
</feature>
<sequence length="110" mass="13301">MLEEILRFKSIHHNLVNDLVNDPYFEYAFPLWNAFRQNYGTWPPMNVMDNEEEHDVPEGEGLAVEEEQDELEEELDELEDEEHEEHEEEDPYELGEDEEQMIVYPELFKK</sequence>
<protein>
    <submittedName>
        <fullName evidence="2">Uncharacterized protein</fullName>
    </submittedName>
</protein>
<gene>
    <name evidence="2" type="ORF">RHGRI_030891</name>
</gene>
<dbReference type="Proteomes" id="UP000823749">
    <property type="component" value="Chromosome 11"/>
</dbReference>
<name>A0AAV6I5T8_9ERIC</name>
<reference evidence="2" key="1">
    <citation type="submission" date="2020-08" db="EMBL/GenBank/DDBJ databases">
        <title>Plant Genome Project.</title>
        <authorList>
            <person name="Zhang R.-G."/>
        </authorList>
    </citation>
    <scope>NUCLEOTIDE SEQUENCE</scope>
    <source>
        <strain evidence="2">WSP0</strain>
        <tissue evidence="2">Leaf</tissue>
    </source>
</reference>